<evidence type="ECO:0000313" key="5">
    <source>
        <dbReference type="Proteomes" id="UP000018468"/>
    </source>
</evidence>
<evidence type="ECO:0000313" key="4">
    <source>
        <dbReference type="Ensembl" id="ENSLOCP00000022018.1"/>
    </source>
</evidence>
<keyword evidence="1" id="KW-0862">Zinc</keyword>
<keyword evidence="1" id="KW-0863">Zinc-finger</keyword>
<keyword evidence="1" id="KW-0479">Metal-binding</keyword>
<evidence type="ECO:0000256" key="1">
    <source>
        <dbReference type="PROSITE-ProRule" id="PRU00047"/>
    </source>
</evidence>
<dbReference type="GeneTree" id="ENSGT00950000183173"/>
<dbReference type="InterPro" id="IPR036875">
    <property type="entry name" value="Znf_CCHC_sf"/>
</dbReference>
<evidence type="ECO:0000256" key="2">
    <source>
        <dbReference type="SAM" id="MobiDB-lite"/>
    </source>
</evidence>
<sequence length="280" mass="31022">MDPADQNSTTTFLQLQSQALLQLTSSVQRLVDHTTRPPPPPVAPVPVPPLAAAACPLPPPTPEKFEGDPAKLQNFLTQCWMAFHLRPDCFPSDREKIAFMVSHFSGRALDWATSLLARNLPVTADVNRFSAAMQSIFGQLHSHHIAISRLSSLTKGSLSFQDYAMEFHLLASQVPWNEEALIHQFCQGLSSAFQDHLTYLPLDFPSMEHLISRLAEIDIRLQEQRSRLLPPPATSRPTSFSSLSSEERRRRLSQGCCLYCGAAGHLRASCPLCPPCTSLP</sequence>
<keyword evidence="5" id="KW-1185">Reference proteome</keyword>
<dbReference type="Proteomes" id="UP000018468">
    <property type="component" value="Linkage group LG8"/>
</dbReference>
<organism evidence="4 5">
    <name type="scientific">Lepisosteus oculatus</name>
    <name type="common">Spotted gar</name>
    <dbReference type="NCBI Taxonomy" id="7918"/>
    <lineage>
        <taxon>Eukaryota</taxon>
        <taxon>Metazoa</taxon>
        <taxon>Chordata</taxon>
        <taxon>Craniata</taxon>
        <taxon>Vertebrata</taxon>
        <taxon>Euteleostomi</taxon>
        <taxon>Actinopterygii</taxon>
        <taxon>Neopterygii</taxon>
        <taxon>Holostei</taxon>
        <taxon>Semionotiformes</taxon>
        <taxon>Lepisosteidae</taxon>
        <taxon>Lepisosteus</taxon>
    </lineage>
</organism>
<dbReference type="AlphaFoldDB" id="W5NN09"/>
<feature type="compositionally biased region" description="Low complexity" evidence="2">
    <location>
        <begin position="235"/>
        <end position="244"/>
    </location>
</feature>
<name>W5NN09_LEPOC</name>
<dbReference type="InterPro" id="IPR005162">
    <property type="entry name" value="Retrotrans_gag_dom"/>
</dbReference>
<accession>W5NN09</accession>
<dbReference type="OMA" id="HTECPRT"/>
<feature type="domain" description="CCHC-type" evidence="3">
    <location>
        <begin position="257"/>
        <end position="271"/>
    </location>
</feature>
<reference evidence="4" key="2">
    <citation type="submission" date="2025-08" db="UniProtKB">
        <authorList>
            <consortium name="Ensembl"/>
        </authorList>
    </citation>
    <scope>IDENTIFICATION</scope>
</reference>
<dbReference type="Ensembl" id="ENSLOCT00000022057.1">
    <property type="protein sequence ID" value="ENSLOCP00000022018.1"/>
    <property type="gene ID" value="ENSLOCG00000017915.1"/>
</dbReference>
<dbReference type="InterPro" id="IPR001878">
    <property type="entry name" value="Znf_CCHC"/>
</dbReference>
<dbReference type="HOGENOM" id="CLU_000384_20_1_1"/>
<dbReference type="PANTHER" id="PTHR15503">
    <property type="entry name" value="LDOC1 RELATED"/>
    <property type="match status" value="1"/>
</dbReference>
<dbReference type="PANTHER" id="PTHR15503:SF39">
    <property type="entry name" value="RETROTRANSPOSON-LIKE PROTEIN 1"/>
    <property type="match status" value="1"/>
</dbReference>
<dbReference type="Bgee" id="ENSLOCG00000017915">
    <property type="expression patterns" value="Expressed in liver and 1 other cell type or tissue"/>
</dbReference>
<dbReference type="InterPro" id="IPR032567">
    <property type="entry name" value="RTL1-rel"/>
</dbReference>
<proteinExistence type="predicted"/>
<dbReference type="InParanoid" id="W5NN09"/>
<reference evidence="4" key="3">
    <citation type="submission" date="2025-09" db="UniProtKB">
        <authorList>
            <consortium name="Ensembl"/>
        </authorList>
    </citation>
    <scope>IDENTIFICATION</scope>
</reference>
<dbReference type="STRING" id="7918.ENSLOCP00000022018"/>
<protein>
    <recommendedName>
        <fullName evidence="3">CCHC-type domain-containing protein</fullName>
    </recommendedName>
</protein>
<dbReference type="eggNOG" id="ENOG502S3G3">
    <property type="taxonomic scope" value="Eukaryota"/>
</dbReference>
<dbReference type="PROSITE" id="PS50158">
    <property type="entry name" value="ZF_CCHC"/>
    <property type="match status" value="1"/>
</dbReference>
<feature type="region of interest" description="Disordered" evidence="2">
    <location>
        <begin position="226"/>
        <end position="246"/>
    </location>
</feature>
<evidence type="ECO:0000259" key="3">
    <source>
        <dbReference type="PROSITE" id="PS50158"/>
    </source>
</evidence>
<dbReference type="Pfam" id="PF03732">
    <property type="entry name" value="Retrotrans_gag"/>
    <property type="match status" value="1"/>
</dbReference>
<reference evidence="5" key="1">
    <citation type="submission" date="2011-12" db="EMBL/GenBank/DDBJ databases">
        <title>The Draft Genome of Lepisosteus oculatus.</title>
        <authorList>
            <consortium name="The Broad Institute Genome Assembly &amp; Analysis Group"/>
            <consortium name="Computational R&amp;D Group"/>
            <consortium name="and Sequencing Platform"/>
            <person name="Di Palma F."/>
            <person name="Alfoldi J."/>
            <person name="Johnson J."/>
            <person name="Berlin A."/>
            <person name="Gnerre S."/>
            <person name="Jaffe D."/>
            <person name="MacCallum I."/>
            <person name="Young S."/>
            <person name="Walker B.J."/>
            <person name="Lander E.S."/>
            <person name="Lindblad-Toh K."/>
        </authorList>
    </citation>
    <scope>NUCLEOTIDE SEQUENCE [LARGE SCALE GENOMIC DNA]</scope>
</reference>
<dbReference type="EMBL" id="AHAT01008625">
    <property type="status" value="NOT_ANNOTATED_CDS"/>
    <property type="molecule type" value="Genomic_DNA"/>
</dbReference>
<dbReference type="GO" id="GO:0003676">
    <property type="term" value="F:nucleic acid binding"/>
    <property type="evidence" value="ECO:0007669"/>
    <property type="project" value="InterPro"/>
</dbReference>
<dbReference type="GO" id="GO:0008270">
    <property type="term" value="F:zinc ion binding"/>
    <property type="evidence" value="ECO:0007669"/>
    <property type="project" value="UniProtKB-KW"/>
</dbReference>
<dbReference type="SUPFAM" id="SSF57756">
    <property type="entry name" value="Retrovirus zinc finger-like domains"/>
    <property type="match status" value="1"/>
</dbReference>